<keyword evidence="3" id="KW-1185">Reference proteome</keyword>
<dbReference type="Proteomes" id="UP000663499">
    <property type="component" value="Chromosome"/>
</dbReference>
<dbReference type="InterPro" id="IPR028973">
    <property type="entry name" value="PhnB-like"/>
</dbReference>
<sequence length="293" mass="33518">MNKIIPHLWYDKEAKEAAVLYTKAFRDSRIMGSTILRDTPSGDTEIVDFELMGTRFQAISAGPYFTFNPSISLMVSLNAKEEVERLWSVLSEGGEALMPLQEYPFSKLYGWVKDKFGLTWQLMFVEDEARQKIKPSLLFSNGVCGLAEEAVRFYLEVFEDSSIAWINHYREGEAQDKEARVNFAAFTLSNMEMVAMDNGMGGDFTFTEAFSLIVFCKNQLEIDYYWEKLSADPAAEQCGWIKDKYGLSWQIIPEGLDELLVQGSEEEISRATKAFLQMKKIDLKELERVRKGS</sequence>
<dbReference type="SUPFAM" id="SSF54593">
    <property type="entry name" value="Glyoxalase/Bleomycin resistance protein/Dihydroxybiphenyl dioxygenase"/>
    <property type="match status" value="2"/>
</dbReference>
<dbReference type="AlphaFoldDB" id="A0A975AH99"/>
<feature type="domain" description="PhnB-like" evidence="1">
    <location>
        <begin position="3"/>
        <end position="122"/>
    </location>
</feature>
<evidence type="ECO:0000313" key="3">
    <source>
        <dbReference type="Proteomes" id="UP000663499"/>
    </source>
</evidence>
<feature type="domain" description="PhnB-like" evidence="1">
    <location>
        <begin position="131"/>
        <end position="252"/>
    </location>
</feature>
<dbReference type="EMBL" id="CP071444">
    <property type="protein sequence ID" value="QSX08227.1"/>
    <property type="molecule type" value="Genomic_DNA"/>
</dbReference>
<dbReference type="Gene3D" id="3.10.180.10">
    <property type="entry name" value="2,3-Dihydroxybiphenyl 1,2-Dioxygenase, domain 1"/>
    <property type="match status" value="1"/>
</dbReference>
<evidence type="ECO:0000259" key="1">
    <source>
        <dbReference type="Pfam" id="PF06983"/>
    </source>
</evidence>
<gene>
    <name evidence="2" type="ORF">J0B03_10580</name>
</gene>
<reference evidence="2" key="1">
    <citation type="submission" date="2021-03" db="EMBL/GenBank/DDBJ databases">
        <title>Alkalibacter marinus sp. nov., isolated from tidal flat sediment.</title>
        <authorList>
            <person name="Namirimu T."/>
            <person name="Yang J.-A."/>
            <person name="Yang S.-H."/>
            <person name="Kim Y.-J."/>
            <person name="Kwon K.K."/>
        </authorList>
    </citation>
    <scope>NUCLEOTIDE SEQUENCE</scope>
    <source>
        <strain evidence="2">ES005</strain>
    </source>
</reference>
<evidence type="ECO:0000313" key="2">
    <source>
        <dbReference type="EMBL" id="QSX08227.1"/>
    </source>
</evidence>
<name>A0A975AH99_9FIRM</name>
<dbReference type="Gene3D" id="3.30.720.110">
    <property type="match status" value="1"/>
</dbReference>
<proteinExistence type="predicted"/>
<dbReference type="Gene3D" id="3.30.720.100">
    <property type="match status" value="1"/>
</dbReference>
<dbReference type="InterPro" id="IPR029068">
    <property type="entry name" value="Glyas_Bleomycin-R_OHBP_Dase"/>
</dbReference>
<dbReference type="PANTHER" id="PTHR33990">
    <property type="entry name" value="PROTEIN YJDN-RELATED"/>
    <property type="match status" value="1"/>
</dbReference>
<dbReference type="RefSeq" id="WP_207299569.1">
    <property type="nucleotide sequence ID" value="NZ_CP071444.1"/>
</dbReference>
<protein>
    <submittedName>
        <fullName evidence="2">VOC family protein</fullName>
    </submittedName>
</protein>
<organism evidence="2 3">
    <name type="scientific">Alkalibacter rhizosphaerae</name>
    <dbReference type="NCBI Taxonomy" id="2815577"/>
    <lineage>
        <taxon>Bacteria</taxon>
        <taxon>Bacillati</taxon>
        <taxon>Bacillota</taxon>
        <taxon>Clostridia</taxon>
        <taxon>Eubacteriales</taxon>
        <taxon>Eubacteriaceae</taxon>
        <taxon>Alkalibacter</taxon>
    </lineage>
</organism>
<accession>A0A975AH99</accession>
<dbReference type="CDD" id="cd06588">
    <property type="entry name" value="PhnB_like"/>
    <property type="match status" value="2"/>
</dbReference>
<dbReference type="KEGG" id="alka:J0B03_10580"/>
<dbReference type="Pfam" id="PF06983">
    <property type="entry name" value="3-dmu-9_3-mt"/>
    <property type="match status" value="2"/>
</dbReference>